<dbReference type="PROSITE" id="PS51455">
    <property type="entry name" value="PIPK"/>
    <property type="match status" value="1"/>
</dbReference>
<keyword evidence="2" id="KW-0547">Nucleotide-binding</keyword>
<evidence type="ECO:0000256" key="1">
    <source>
        <dbReference type="ARBA" id="ARBA00022777"/>
    </source>
</evidence>
<gene>
    <name evidence="4" type="ORF">F2Q68_00042600</name>
</gene>
<evidence type="ECO:0000313" key="5">
    <source>
        <dbReference type="Proteomes" id="UP000712281"/>
    </source>
</evidence>
<dbReference type="InterPro" id="IPR027483">
    <property type="entry name" value="PInositol-4-P-4/5-kinase_C_sf"/>
</dbReference>
<accession>A0A8S9MI10</accession>
<protein>
    <recommendedName>
        <fullName evidence="3">PIPK domain-containing protein</fullName>
    </recommendedName>
</protein>
<evidence type="ECO:0000259" key="3">
    <source>
        <dbReference type="PROSITE" id="PS51455"/>
    </source>
</evidence>
<sequence length="77" mass="8628">MDYSLFIGVDQLNHELICGIIDYLGPYDWKKALESAVKTTIGCCIQPTVIDREGYKTRNLPTEVIVGEIELLNVLGK</sequence>
<dbReference type="GO" id="GO:0005524">
    <property type="term" value="F:ATP binding"/>
    <property type="evidence" value="ECO:0007669"/>
    <property type="project" value="UniProtKB-UniRule"/>
</dbReference>
<keyword evidence="2" id="KW-0808">Transferase</keyword>
<name>A0A8S9MI10_BRACR</name>
<evidence type="ECO:0000313" key="4">
    <source>
        <dbReference type="EMBL" id="KAF2619620.1"/>
    </source>
</evidence>
<dbReference type="GO" id="GO:0046854">
    <property type="term" value="P:phosphatidylinositol phosphate biosynthetic process"/>
    <property type="evidence" value="ECO:0007669"/>
    <property type="project" value="TreeGrafter"/>
</dbReference>
<reference evidence="4" key="1">
    <citation type="submission" date="2019-12" db="EMBL/GenBank/DDBJ databases">
        <title>Genome sequencing and annotation of Brassica cretica.</title>
        <authorList>
            <person name="Studholme D.J."/>
            <person name="Sarris P.F."/>
        </authorList>
    </citation>
    <scope>NUCLEOTIDE SEQUENCE</scope>
    <source>
        <strain evidence="4">PFS-001/15</strain>
        <tissue evidence="4">Leaf</tissue>
    </source>
</reference>
<proteinExistence type="predicted"/>
<dbReference type="EMBL" id="QGKW02000007">
    <property type="protein sequence ID" value="KAF2619620.1"/>
    <property type="molecule type" value="Genomic_DNA"/>
</dbReference>
<keyword evidence="1 2" id="KW-0418">Kinase</keyword>
<dbReference type="InterPro" id="IPR002498">
    <property type="entry name" value="PInositol-4-P-4/5-kinase_core"/>
</dbReference>
<feature type="domain" description="PIPK" evidence="3">
    <location>
        <begin position="1"/>
        <end position="67"/>
    </location>
</feature>
<dbReference type="SUPFAM" id="SSF56104">
    <property type="entry name" value="SAICAR synthase-like"/>
    <property type="match status" value="1"/>
</dbReference>
<keyword evidence="2" id="KW-0067">ATP-binding</keyword>
<dbReference type="AlphaFoldDB" id="A0A8S9MI10"/>
<evidence type="ECO:0000256" key="2">
    <source>
        <dbReference type="PROSITE-ProRule" id="PRU00781"/>
    </source>
</evidence>
<dbReference type="GO" id="GO:0000285">
    <property type="term" value="F:1-phosphatidylinositol-3-phosphate 5-kinase activity"/>
    <property type="evidence" value="ECO:0007669"/>
    <property type="project" value="TreeGrafter"/>
</dbReference>
<organism evidence="4 5">
    <name type="scientific">Brassica cretica</name>
    <name type="common">Mustard</name>
    <dbReference type="NCBI Taxonomy" id="69181"/>
    <lineage>
        <taxon>Eukaryota</taxon>
        <taxon>Viridiplantae</taxon>
        <taxon>Streptophyta</taxon>
        <taxon>Embryophyta</taxon>
        <taxon>Tracheophyta</taxon>
        <taxon>Spermatophyta</taxon>
        <taxon>Magnoliopsida</taxon>
        <taxon>eudicotyledons</taxon>
        <taxon>Gunneridae</taxon>
        <taxon>Pentapetalae</taxon>
        <taxon>rosids</taxon>
        <taxon>malvids</taxon>
        <taxon>Brassicales</taxon>
        <taxon>Brassicaceae</taxon>
        <taxon>Brassiceae</taxon>
        <taxon>Brassica</taxon>
    </lineage>
</organism>
<dbReference type="PANTHER" id="PTHR45748">
    <property type="entry name" value="1-PHOSPHATIDYLINOSITOL 3-PHOSPHATE 5-KINASE-RELATED"/>
    <property type="match status" value="1"/>
</dbReference>
<dbReference type="Gene3D" id="3.30.810.10">
    <property type="entry name" value="2-Layer Sandwich"/>
    <property type="match status" value="1"/>
</dbReference>
<comment type="caution">
    <text evidence="4">The sequence shown here is derived from an EMBL/GenBank/DDBJ whole genome shotgun (WGS) entry which is preliminary data.</text>
</comment>
<dbReference type="Proteomes" id="UP000712281">
    <property type="component" value="Unassembled WGS sequence"/>
</dbReference>
<dbReference type="GO" id="GO:0010008">
    <property type="term" value="C:endosome membrane"/>
    <property type="evidence" value="ECO:0007669"/>
    <property type="project" value="TreeGrafter"/>
</dbReference>
<dbReference type="PANTHER" id="PTHR45748:SF4">
    <property type="entry name" value="1-PHOSPHATIDYLINOSITOL-3-PHOSPHATE 5-KINASE FAB1D-RELATED"/>
    <property type="match status" value="1"/>
</dbReference>